<gene>
    <name evidence="1" type="ORF">CHILSU_LOCUS4506</name>
</gene>
<proteinExistence type="predicted"/>
<dbReference type="Proteomes" id="UP001153292">
    <property type="component" value="Chromosome 19"/>
</dbReference>
<dbReference type="EMBL" id="OU963912">
    <property type="protein sequence ID" value="CAH0401283.1"/>
    <property type="molecule type" value="Genomic_DNA"/>
</dbReference>
<evidence type="ECO:0000313" key="1">
    <source>
        <dbReference type="EMBL" id="CAH0401283.1"/>
    </source>
</evidence>
<dbReference type="PANTHER" id="PTHR21650">
    <property type="entry name" value="MEMBRALIN/KINETOCHORE PROTEIN NUF2"/>
    <property type="match status" value="1"/>
</dbReference>
<evidence type="ECO:0008006" key="3">
    <source>
        <dbReference type="Google" id="ProtNLM"/>
    </source>
</evidence>
<protein>
    <recommendedName>
        <fullName evidence="3">Secreted protein</fullName>
    </recommendedName>
</protein>
<name>A0ABN8B2Z0_CHISP</name>
<accession>A0ABN8B2Z0</accession>
<sequence length="169" mass="19252">MSEFFNDTTTAFYIILIVWIADQYDAICCHTAIAKRHWLRFVFAEGRVVTARGLRCVTAVSAQPHDGRAGCPHKSHDRQLRPAPTVCLRRRPDCFRDRSGDTWTTELDDVILPCDSGIKSSCSVYRLIAADFALVEFIFCFQLFLEVSREHGNTVFTIPHGKHVKEYSP</sequence>
<organism evidence="1 2">
    <name type="scientific">Chilo suppressalis</name>
    <name type="common">Asiatic rice borer moth</name>
    <dbReference type="NCBI Taxonomy" id="168631"/>
    <lineage>
        <taxon>Eukaryota</taxon>
        <taxon>Metazoa</taxon>
        <taxon>Ecdysozoa</taxon>
        <taxon>Arthropoda</taxon>
        <taxon>Hexapoda</taxon>
        <taxon>Insecta</taxon>
        <taxon>Pterygota</taxon>
        <taxon>Neoptera</taxon>
        <taxon>Endopterygota</taxon>
        <taxon>Lepidoptera</taxon>
        <taxon>Glossata</taxon>
        <taxon>Ditrysia</taxon>
        <taxon>Pyraloidea</taxon>
        <taxon>Crambidae</taxon>
        <taxon>Crambinae</taxon>
        <taxon>Chilo</taxon>
    </lineage>
</organism>
<dbReference type="Pfam" id="PF09746">
    <property type="entry name" value="Membralin"/>
    <property type="match status" value="1"/>
</dbReference>
<evidence type="ECO:0000313" key="2">
    <source>
        <dbReference type="Proteomes" id="UP001153292"/>
    </source>
</evidence>
<dbReference type="PANTHER" id="PTHR21650:SF4">
    <property type="entry name" value="MEMBRALIN"/>
    <property type="match status" value="1"/>
</dbReference>
<keyword evidence="2" id="KW-1185">Reference proteome</keyword>
<dbReference type="InterPro" id="IPR019144">
    <property type="entry name" value="Membralin"/>
</dbReference>
<reference evidence="1" key="1">
    <citation type="submission" date="2021-12" db="EMBL/GenBank/DDBJ databases">
        <authorList>
            <person name="King R."/>
        </authorList>
    </citation>
    <scope>NUCLEOTIDE SEQUENCE</scope>
</reference>